<proteinExistence type="predicted"/>
<sequence>MSNLQNLKEQSSQSKNTYEILTRDNMIIHSYLNRV</sequence>
<evidence type="ECO:0000313" key="2">
    <source>
        <dbReference type="Proteomes" id="UP000683925"/>
    </source>
</evidence>
<protein>
    <submittedName>
        <fullName evidence="1">Uncharacterized protein</fullName>
    </submittedName>
</protein>
<name>A0A8S1V2I9_PAROT</name>
<gene>
    <name evidence="1" type="ORF">POCTA_138.1.T0580210</name>
</gene>
<keyword evidence="2" id="KW-1185">Reference proteome</keyword>
<comment type="caution">
    <text evidence="1">The sequence shown here is derived from an EMBL/GenBank/DDBJ whole genome shotgun (WGS) entry which is preliminary data.</text>
</comment>
<evidence type="ECO:0000313" key="1">
    <source>
        <dbReference type="EMBL" id="CAD8171590.1"/>
    </source>
</evidence>
<dbReference type="AlphaFoldDB" id="A0A8S1V2I9"/>
<accession>A0A8S1V2I9</accession>
<reference evidence="1" key="1">
    <citation type="submission" date="2021-01" db="EMBL/GenBank/DDBJ databases">
        <authorList>
            <consortium name="Genoscope - CEA"/>
            <person name="William W."/>
        </authorList>
    </citation>
    <scope>NUCLEOTIDE SEQUENCE</scope>
</reference>
<organism evidence="1 2">
    <name type="scientific">Paramecium octaurelia</name>
    <dbReference type="NCBI Taxonomy" id="43137"/>
    <lineage>
        <taxon>Eukaryota</taxon>
        <taxon>Sar</taxon>
        <taxon>Alveolata</taxon>
        <taxon>Ciliophora</taxon>
        <taxon>Intramacronucleata</taxon>
        <taxon>Oligohymenophorea</taxon>
        <taxon>Peniculida</taxon>
        <taxon>Parameciidae</taxon>
        <taxon>Paramecium</taxon>
    </lineage>
</organism>
<dbReference type="Proteomes" id="UP000683925">
    <property type="component" value="Unassembled WGS sequence"/>
</dbReference>
<dbReference type="EMBL" id="CAJJDP010000057">
    <property type="protein sequence ID" value="CAD8171590.1"/>
    <property type="molecule type" value="Genomic_DNA"/>
</dbReference>